<keyword evidence="4" id="KW-0472">Membrane</keyword>
<evidence type="ECO:0000256" key="3">
    <source>
        <dbReference type="ARBA" id="ARBA00023180"/>
    </source>
</evidence>
<reference evidence="5 6" key="1">
    <citation type="submission" date="2019-11" db="EMBL/GenBank/DDBJ databases">
        <title>Acidiferrimicrobium australis gen. nov., sp. nov., an acidophilic and obligately heterotrophic, member of the Actinobacteria that catalyses dissimilatory oxido- reduction of iron isolated from metal-rich acidic water in Chile.</title>
        <authorList>
            <person name="Gonzalez D."/>
            <person name="Huber K."/>
            <person name="Hedrich S."/>
            <person name="Rojas-Villalobos C."/>
            <person name="Quatrini R."/>
            <person name="Dinamarca M.A."/>
            <person name="Schwarz A."/>
            <person name="Canales C."/>
            <person name="Nancucheo I."/>
        </authorList>
    </citation>
    <scope>NUCLEOTIDE SEQUENCE [LARGE SCALE GENOMIC DNA]</scope>
    <source>
        <strain evidence="5 6">USS-CCA1</strain>
    </source>
</reference>
<accession>A0ABW9QNS9</accession>
<sequence>MSKMARGATTPFQRAHSPRRRVVFVGCGRPRPGLPASPAQLPLSPFPRLDCGPGFDAGAMIMGGSTRTWLGRFLGILVVPALVLGLLVGLAPASLAAPVRGGTSPAPAGQRLAALPASLRAALRQAFGVLVGAPAYSQQARLSASGATPGNNFGYSVALSAAGGTAVVGAPFDNSGTGLAYVFSRQGAGWAQTAELSASDGAPGNGFGSSVAVSSLGNTVVVGAPGGGSSGGSAAYVFGERGDGWAQTAELTASDGAPGNGFGYSVAVSSGGNTVVVGAPYRDSGTGAAYVFSAPSWFSRPGTGWTQTAELTAADGATFDDFGWSVSLSSFGTTALVGAPYRDAGTGAAYVFSAPSWFSRPGTGWAQTAELTAAGGGVALGNFGYSVSLSAFGGTALVGAPGPASGTGAAYVFGGRGSAWSPIAELTATDGAAGDNFGVSVSLSAFGSTALVGAAYHGAFAGAAYVFDGRGPAWGQAAELTATAEAPSGEFGWSVSLAALGTTALVGAPFPNSVTGAAYLFGGPAWGPWTR</sequence>
<evidence type="ECO:0000313" key="6">
    <source>
        <dbReference type="Proteomes" id="UP000437736"/>
    </source>
</evidence>
<dbReference type="EMBL" id="WJHE01000044">
    <property type="protein sequence ID" value="MST31354.1"/>
    <property type="molecule type" value="Genomic_DNA"/>
</dbReference>
<comment type="caution">
    <text evidence="5">The sequence shown here is derived from an EMBL/GenBank/DDBJ whole genome shotgun (WGS) entry which is preliminary data.</text>
</comment>
<dbReference type="PANTHER" id="PTHR36220:SF1">
    <property type="entry name" value="GAMMA TUBULIN COMPLEX COMPONENT C-TERMINAL DOMAIN-CONTAINING PROTEIN"/>
    <property type="match status" value="1"/>
</dbReference>
<dbReference type="Proteomes" id="UP000437736">
    <property type="component" value="Unassembled WGS sequence"/>
</dbReference>
<keyword evidence="6" id="KW-1185">Reference proteome</keyword>
<dbReference type="InterPro" id="IPR028994">
    <property type="entry name" value="Integrin_alpha_N"/>
</dbReference>
<dbReference type="Pfam" id="PF14312">
    <property type="entry name" value="FG-GAP_2"/>
    <property type="match status" value="7"/>
</dbReference>
<keyword evidence="3" id="KW-0325">Glycoprotein</keyword>
<evidence type="ECO:0000256" key="2">
    <source>
        <dbReference type="ARBA" id="ARBA00022737"/>
    </source>
</evidence>
<dbReference type="Gene3D" id="2.130.10.130">
    <property type="entry name" value="Integrin alpha, N-terminal"/>
    <property type="match status" value="4"/>
</dbReference>
<evidence type="ECO:0000313" key="5">
    <source>
        <dbReference type="EMBL" id="MST31354.1"/>
    </source>
</evidence>
<feature type="transmembrane region" description="Helical" evidence="4">
    <location>
        <begin position="69"/>
        <end position="91"/>
    </location>
</feature>
<evidence type="ECO:0000256" key="4">
    <source>
        <dbReference type="SAM" id="Phobius"/>
    </source>
</evidence>
<evidence type="ECO:0000256" key="1">
    <source>
        <dbReference type="ARBA" id="ARBA00022729"/>
    </source>
</evidence>
<keyword evidence="4" id="KW-0812">Transmembrane</keyword>
<keyword evidence="4" id="KW-1133">Transmembrane helix</keyword>
<dbReference type="InterPro" id="IPR013519">
    <property type="entry name" value="Int_alpha_beta-p"/>
</dbReference>
<protein>
    <submittedName>
        <fullName evidence="5">PKD domain-containing protein</fullName>
    </submittedName>
</protein>
<dbReference type="SMART" id="SM00191">
    <property type="entry name" value="Int_alpha"/>
    <property type="match status" value="7"/>
</dbReference>
<dbReference type="InterPro" id="IPR013517">
    <property type="entry name" value="FG-GAP"/>
</dbReference>
<proteinExistence type="predicted"/>
<dbReference type="PROSITE" id="PS51470">
    <property type="entry name" value="FG_GAP"/>
    <property type="match status" value="1"/>
</dbReference>
<dbReference type="PANTHER" id="PTHR36220">
    <property type="entry name" value="UNNAMED PRODUCT"/>
    <property type="match status" value="1"/>
</dbReference>
<keyword evidence="1" id="KW-0732">Signal</keyword>
<organism evidence="5 6">
    <name type="scientific">Acidiferrimicrobium australe</name>
    <dbReference type="NCBI Taxonomy" id="2664430"/>
    <lineage>
        <taxon>Bacteria</taxon>
        <taxon>Bacillati</taxon>
        <taxon>Actinomycetota</taxon>
        <taxon>Acidimicrobiia</taxon>
        <taxon>Acidimicrobiales</taxon>
        <taxon>Acidimicrobiaceae</taxon>
        <taxon>Acidiferrimicrobium</taxon>
    </lineage>
</organism>
<keyword evidence="2" id="KW-0677">Repeat</keyword>
<gene>
    <name evidence="5" type="ORF">GHK86_01230</name>
</gene>
<name>A0ABW9QNS9_9ACTN</name>